<dbReference type="PANTHER" id="PTHR31811:SF0">
    <property type="entry name" value="TRNA A64-2'-O-RIBOSYLPHOSPHATE TRANSFERASE"/>
    <property type="match status" value="1"/>
</dbReference>
<keyword evidence="4" id="KW-1185">Reference proteome</keyword>
<evidence type="ECO:0000313" key="3">
    <source>
        <dbReference type="EMBL" id="KAF9073544.1"/>
    </source>
</evidence>
<name>A0A9P5PW32_9AGAR</name>
<dbReference type="GO" id="GO:0019988">
    <property type="term" value="P:charged-tRNA amino acid modification"/>
    <property type="evidence" value="ECO:0007669"/>
    <property type="project" value="InterPro"/>
</dbReference>
<feature type="domain" description="Rit1 N-terminal" evidence="2">
    <location>
        <begin position="12"/>
        <end position="274"/>
    </location>
</feature>
<dbReference type="PIRSF" id="PIRSF007747">
    <property type="entry name" value="Ribosyl_Ptfrase"/>
    <property type="match status" value="1"/>
</dbReference>
<sequence>MMMNRNEAFAQIRKESLDIYNRLKSVEEDIMFVDEVHASYPHFPLLPNLRCGAWYTDPSLVSSHPAYFKSTDGHCQNWSFNLRRPNLHLLNENYAGLVLVDSTRSGKRMPDALSKTVPIWCAVVNRALLLRHPQTPREDWDISLHTPPGTVSSQEHSQIVPLLDEWAKALNESSYVLPNLTLPLRPIWITPSSSSFPKFSANKRIFLPIICVSASQQVKEGFDRRTGGFVYIQGSGDDHELWGMGLTPDIFWRNRERLLSADRSDLETVVASCVAASSQQENVARCPSAIGRVRGRLMVCSTSELIVDPQGKLSVMAKEGLDDVALLVISCKEECSKECDLHIATLAGKKGQVHFLQVVLPRSMSFIRKHLCMGMRVCIGCDTGKDMSVGVAIAALQRFFDDEGNFAETDSDIMADKQSIRMRLEWIISERPEANPSRNTLKRVNEFLLTPNSFLHTTK</sequence>
<dbReference type="AlphaFoldDB" id="A0A9P5PW32"/>
<evidence type="ECO:0000259" key="1">
    <source>
        <dbReference type="Pfam" id="PF04179"/>
    </source>
</evidence>
<evidence type="ECO:0000313" key="4">
    <source>
        <dbReference type="Proteomes" id="UP000772434"/>
    </source>
</evidence>
<reference evidence="3" key="1">
    <citation type="submission" date="2020-11" db="EMBL/GenBank/DDBJ databases">
        <authorList>
            <consortium name="DOE Joint Genome Institute"/>
            <person name="Ahrendt S."/>
            <person name="Riley R."/>
            <person name="Andreopoulos W."/>
            <person name="Labutti K."/>
            <person name="Pangilinan J."/>
            <person name="Ruiz-Duenas F.J."/>
            <person name="Barrasa J.M."/>
            <person name="Sanchez-Garcia M."/>
            <person name="Camarero S."/>
            <person name="Miyauchi S."/>
            <person name="Serrano A."/>
            <person name="Linde D."/>
            <person name="Babiker R."/>
            <person name="Drula E."/>
            <person name="Ayuso-Fernandez I."/>
            <person name="Pacheco R."/>
            <person name="Padilla G."/>
            <person name="Ferreira P."/>
            <person name="Barriuso J."/>
            <person name="Kellner H."/>
            <person name="Castanera R."/>
            <person name="Alfaro M."/>
            <person name="Ramirez L."/>
            <person name="Pisabarro A.G."/>
            <person name="Kuo A."/>
            <person name="Tritt A."/>
            <person name="Lipzen A."/>
            <person name="He G."/>
            <person name="Yan M."/>
            <person name="Ng V."/>
            <person name="Cullen D."/>
            <person name="Martin F."/>
            <person name="Rosso M.-N."/>
            <person name="Henrissat B."/>
            <person name="Hibbett D."/>
            <person name="Martinez A.T."/>
            <person name="Grigoriev I.V."/>
        </authorList>
    </citation>
    <scope>NUCLEOTIDE SEQUENCE</scope>
    <source>
        <strain evidence="3">AH 40177</strain>
    </source>
</reference>
<feature type="domain" description="Rit1 DUSP-like" evidence="1">
    <location>
        <begin position="342"/>
        <end position="448"/>
    </location>
</feature>
<keyword evidence="3" id="KW-0808">Transferase</keyword>
<accession>A0A9P5PW32</accession>
<dbReference type="InterPro" id="IPR007306">
    <property type="entry name" value="Rit1"/>
</dbReference>
<organism evidence="3 4">
    <name type="scientific">Rhodocollybia butyracea</name>
    <dbReference type="NCBI Taxonomy" id="206335"/>
    <lineage>
        <taxon>Eukaryota</taxon>
        <taxon>Fungi</taxon>
        <taxon>Dikarya</taxon>
        <taxon>Basidiomycota</taxon>
        <taxon>Agaricomycotina</taxon>
        <taxon>Agaricomycetes</taxon>
        <taxon>Agaricomycetidae</taxon>
        <taxon>Agaricales</taxon>
        <taxon>Marasmiineae</taxon>
        <taxon>Omphalotaceae</taxon>
        <taxon>Rhodocollybia</taxon>
    </lineage>
</organism>
<dbReference type="InterPro" id="IPR033421">
    <property type="entry name" value="Rit1_DUSP-like"/>
</dbReference>
<dbReference type="OrthoDB" id="45256at2759"/>
<evidence type="ECO:0000259" key="2">
    <source>
        <dbReference type="Pfam" id="PF17184"/>
    </source>
</evidence>
<gene>
    <name evidence="3" type="ORF">BDP27DRAFT_1444888</name>
</gene>
<dbReference type="Pfam" id="PF04179">
    <property type="entry name" value="Init_tRNA_PT"/>
    <property type="match status" value="1"/>
</dbReference>
<protein>
    <submittedName>
        <fullName evidence="3">Initiator tRNA phosphoribosyl transferase</fullName>
    </submittedName>
</protein>
<dbReference type="GO" id="GO:0005737">
    <property type="term" value="C:cytoplasm"/>
    <property type="evidence" value="ECO:0007669"/>
    <property type="project" value="TreeGrafter"/>
</dbReference>
<dbReference type="InterPro" id="IPR033449">
    <property type="entry name" value="Rit1_N"/>
</dbReference>
<dbReference type="GO" id="GO:0043399">
    <property type="term" value="F:tRNA adenosine(64)-2'-O-ribosylphosphate transferase activity"/>
    <property type="evidence" value="ECO:0007669"/>
    <property type="project" value="InterPro"/>
</dbReference>
<proteinExistence type="predicted"/>
<dbReference type="EMBL" id="JADNRY010000017">
    <property type="protein sequence ID" value="KAF9073544.1"/>
    <property type="molecule type" value="Genomic_DNA"/>
</dbReference>
<dbReference type="PANTHER" id="PTHR31811">
    <property type="entry name" value="TRNA A64-2'-O-RIBOSYLPHOSPHATE TRANSFERASE"/>
    <property type="match status" value="1"/>
</dbReference>
<dbReference type="Proteomes" id="UP000772434">
    <property type="component" value="Unassembled WGS sequence"/>
</dbReference>
<dbReference type="Pfam" id="PF17184">
    <property type="entry name" value="Rit1_C"/>
    <property type="match status" value="1"/>
</dbReference>
<comment type="caution">
    <text evidence="3">The sequence shown here is derived from an EMBL/GenBank/DDBJ whole genome shotgun (WGS) entry which is preliminary data.</text>
</comment>